<feature type="chain" id="PRO_5029012238" evidence="1">
    <location>
        <begin position="26"/>
        <end position="451"/>
    </location>
</feature>
<dbReference type="PANTHER" id="PTHR43372">
    <property type="entry name" value="FATTY-ACID AMIDE HYDROLASE"/>
    <property type="match status" value="1"/>
</dbReference>
<dbReference type="OrthoDB" id="182039at2"/>
<feature type="signal peptide" evidence="1">
    <location>
        <begin position="1"/>
        <end position="25"/>
    </location>
</feature>
<dbReference type="Gene3D" id="3.90.1300.10">
    <property type="entry name" value="Amidase signature (AS) domain"/>
    <property type="match status" value="1"/>
</dbReference>
<dbReference type="InterPro" id="IPR052739">
    <property type="entry name" value="FAAH2"/>
</dbReference>
<name>A0A7G1P5B5_9ACTN</name>
<evidence type="ECO:0000313" key="3">
    <source>
        <dbReference type="EMBL" id="BCL31013.1"/>
    </source>
</evidence>
<sequence>MNRRTLITAVTTTVAAVPLSRLAYAAEETEPKDMMSITAPYLASARTQLGALRRGEITARGLLDRVLEHHAKVNPSINAVVTLDIEGAHTAADKADRHLAATGKTLGPLHGLPITVKDALETKRMRTTCGSTDLTNHIPDQDADVVALLRSAGAIIIGKTNVATLCQDIQTSNPIFGKTKNPFDETKTAGGSSGGPAAAVATGLTALEVGSDLAGSLRLPAAYCGVYALRTSRGASPIVPTRGHIPRPPGWATSSDMLTLGPIARTAEDLDVLLDVLAVPAPSDGTAWKLHLPAPKLTSLRQYRVGIWADDDYCRVNLVTRGLLSTVARLVRGAGATVDDSTRPVDFADSDNLFQRLMYATASASATDETFAADVQAADALADDDPNALYLKSRTMRHRDWTRADEERQELRATWAEYFTTHDTLHQPSAGGGCLALGNPGCSARRITAAQ</sequence>
<dbReference type="Proteomes" id="UP000516444">
    <property type="component" value="Chromosome"/>
</dbReference>
<dbReference type="Pfam" id="PF01425">
    <property type="entry name" value="Amidase"/>
    <property type="match status" value="1"/>
</dbReference>
<protein>
    <submittedName>
        <fullName evidence="3">Amidase</fullName>
    </submittedName>
</protein>
<dbReference type="KEGG" id="sgm:GCM10017557_58720"/>
<accession>A0A7G1P5B5</accession>
<dbReference type="PANTHER" id="PTHR43372:SF4">
    <property type="entry name" value="FATTY-ACID AMIDE HYDROLASE 2"/>
    <property type="match status" value="1"/>
</dbReference>
<evidence type="ECO:0000256" key="1">
    <source>
        <dbReference type="SAM" id="SignalP"/>
    </source>
</evidence>
<reference evidence="3 4" key="1">
    <citation type="journal article" date="2014" name="Int. J. Syst. Evol. Microbiol.">
        <title>Complete genome sequence of Corynebacterium casei LMG S-19264T (=DSM 44701T), isolated from a smear-ripened cheese.</title>
        <authorList>
            <consortium name="US DOE Joint Genome Institute (JGI-PGF)"/>
            <person name="Walter F."/>
            <person name="Albersmeier A."/>
            <person name="Kalinowski J."/>
            <person name="Ruckert C."/>
        </authorList>
    </citation>
    <scope>NUCLEOTIDE SEQUENCE [LARGE SCALE GENOMIC DNA]</scope>
    <source>
        <strain evidence="3 4">JCM 4677</strain>
    </source>
</reference>
<dbReference type="EMBL" id="AP023440">
    <property type="protein sequence ID" value="BCL31013.1"/>
    <property type="molecule type" value="Genomic_DNA"/>
</dbReference>
<evidence type="ECO:0000259" key="2">
    <source>
        <dbReference type="Pfam" id="PF01425"/>
    </source>
</evidence>
<gene>
    <name evidence="3" type="ORF">GCM10017557_58720</name>
</gene>
<feature type="domain" description="Amidase" evidence="2">
    <location>
        <begin position="64"/>
        <end position="437"/>
    </location>
</feature>
<proteinExistence type="predicted"/>
<dbReference type="AlphaFoldDB" id="A0A7G1P5B5"/>
<dbReference type="InterPro" id="IPR023631">
    <property type="entry name" value="Amidase_dom"/>
</dbReference>
<dbReference type="GO" id="GO:0012505">
    <property type="term" value="C:endomembrane system"/>
    <property type="evidence" value="ECO:0007669"/>
    <property type="project" value="TreeGrafter"/>
</dbReference>
<dbReference type="InterPro" id="IPR036928">
    <property type="entry name" value="AS_sf"/>
</dbReference>
<keyword evidence="4" id="KW-1185">Reference proteome</keyword>
<organism evidence="3 4">
    <name type="scientific">Streptomyces aurantiacus</name>
    <dbReference type="NCBI Taxonomy" id="47760"/>
    <lineage>
        <taxon>Bacteria</taxon>
        <taxon>Bacillati</taxon>
        <taxon>Actinomycetota</taxon>
        <taxon>Actinomycetes</taxon>
        <taxon>Kitasatosporales</taxon>
        <taxon>Streptomycetaceae</taxon>
        <taxon>Streptomyces</taxon>
        <taxon>Streptomyces aurantiacus group</taxon>
    </lineage>
</organism>
<dbReference type="SUPFAM" id="SSF75304">
    <property type="entry name" value="Amidase signature (AS) enzymes"/>
    <property type="match status" value="1"/>
</dbReference>
<keyword evidence="1" id="KW-0732">Signal</keyword>
<dbReference type="RefSeq" id="WP_079103715.1">
    <property type="nucleotide sequence ID" value="NZ_JBFAES010000083.1"/>
</dbReference>
<evidence type="ECO:0000313" key="4">
    <source>
        <dbReference type="Proteomes" id="UP000516444"/>
    </source>
</evidence>